<evidence type="ECO:0000313" key="2">
    <source>
        <dbReference type="EMBL" id="CAI0432252.1"/>
    </source>
</evidence>
<keyword evidence="3" id="KW-1185">Reference proteome</keyword>
<gene>
    <name evidence="2" type="ORF">LITE_LOCUS23364</name>
</gene>
<organism evidence="2 3">
    <name type="scientific">Linum tenue</name>
    <dbReference type="NCBI Taxonomy" id="586396"/>
    <lineage>
        <taxon>Eukaryota</taxon>
        <taxon>Viridiplantae</taxon>
        <taxon>Streptophyta</taxon>
        <taxon>Embryophyta</taxon>
        <taxon>Tracheophyta</taxon>
        <taxon>Spermatophyta</taxon>
        <taxon>Magnoliopsida</taxon>
        <taxon>eudicotyledons</taxon>
        <taxon>Gunneridae</taxon>
        <taxon>Pentapetalae</taxon>
        <taxon>rosids</taxon>
        <taxon>fabids</taxon>
        <taxon>Malpighiales</taxon>
        <taxon>Linaceae</taxon>
        <taxon>Linum</taxon>
    </lineage>
</organism>
<reference evidence="2" key="1">
    <citation type="submission" date="2022-08" db="EMBL/GenBank/DDBJ databases">
        <authorList>
            <person name="Gutierrez-Valencia J."/>
        </authorList>
    </citation>
    <scope>NUCLEOTIDE SEQUENCE</scope>
</reference>
<proteinExistence type="predicted"/>
<comment type="caution">
    <text evidence="2">The sequence shown here is derived from an EMBL/GenBank/DDBJ whole genome shotgun (WGS) entry which is preliminary data.</text>
</comment>
<feature type="region of interest" description="Disordered" evidence="1">
    <location>
        <begin position="1"/>
        <end position="21"/>
    </location>
</feature>
<sequence>MRSQLERKEKEMRSTEGKPGKMLKYDDDGNLACLCFGEAEGITLTGSCEEVENNGEESDCISLYKVAYYYETEGWGNEFVEANYEKLKDLKDFAADDFNIGILRFLG</sequence>
<accession>A0AAV0LCK3</accession>
<dbReference type="EMBL" id="CAMGYJ010000006">
    <property type="protein sequence ID" value="CAI0432252.1"/>
    <property type="molecule type" value="Genomic_DNA"/>
</dbReference>
<evidence type="ECO:0000313" key="3">
    <source>
        <dbReference type="Proteomes" id="UP001154282"/>
    </source>
</evidence>
<protein>
    <submittedName>
        <fullName evidence="2">Uncharacterized protein</fullName>
    </submittedName>
</protein>
<dbReference type="AlphaFoldDB" id="A0AAV0LCK3"/>
<name>A0AAV0LCK3_9ROSI</name>
<evidence type="ECO:0000256" key="1">
    <source>
        <dbReference type="SAM" id="MobiDB-lite"/>
    </source>
</evidence>
<dbReference type="Proteomes" id="UP001154282">
    <property type="component" value="Unassembled WGS sequence"/>
</dbReference>